<organism evidence="1 2">
    <name type="scientific">Dendrobium catenatum</name>
    <dbReference type="NCBI Taxonomy" id="906689"/>
    <lineage>
        <taxon>Eukaryota</taxon>
        <taxon>Viridiplantae</taxon>
        <taxon>Streptophyta</taxon>
        <taxon>Embryophyta</taxon>
        <taxon>Tracheophyta</taxon>
        <taxon>Spermatophyta</taxon>
        <taxon>Magnoliopsida</taxon>
        <taxon>Liliopsida</taxon>
        <taxon>Asparagales</taxon>
        <taxon>Orchidaceae</taxon>
        <taxon>Epidendroideae</taxon>
        <taxon>Malaxideae</taxon>
        <taxon>Dendrobiinae</taxon>
        <taxon>Dendrobium</taxon>
    </lineage>
</organism>
<evidence type="ECO:0000313" key="1">
    <source>
        <dbReference type="EMBL" id="PKU59899.1"/>
    </source>
</evidence>
<dbReference type="Proteomes" id="UP000233837">
    <property type="component" value="Unassembled WGS sequence"/>
</dbReference>
<reference evidence="1 2" key="1">
    <citation type="journal article" date="2016" name="Sci. Rep.">
        <title>The Dendrobium catenatum Lindl. genome sequence provides insights into polysaccharide synthase, floral development and adaptive evolution.</title>
        <authorList>
            <person name="Zhang G.Q."/>
            <person name="Xu Q."/>
            <person name="Bian C."/>
            <person name="Tsai W.C."/>
            <person name="Yeh C.M."/>
            <person name="Liu K.W."/>
            <person name="Yoshida K."/>
            <person name="Zhang L.S."/>
            <person name="Chang S.B."/>
            <person name="Chen F."/>
            <person name="Shi Y."/>
            <person name="Su Y.Y."/>
            <person name="Zhang Y.Q."/>
            <person name="Chen L.J."/>
            <person name="Yin Y."/>
            <person name="Lin M."/>
            <person name="Huang H."/>
            <person name="Deng H."/>
            <person name="Wang Z.W."/>
            <person name="Zhu S.L."/>
            <person name="Zhao X."/>
            <person name="Deng C."/>
            <person name="Niu S.C."/>
            <person name="Huang J."/>
            <person name="Wang M."/>
            <person name="Liu G.H."/>
            <person name="Yang H.J."/>
            <person name="Xiao X.J."/>
            <person name="Hsiao Y.Y."/>
            <person name="Wu W.L."/>
            <person name="Chen Y.Y."/>
            <person name="Mitsuda N."/>
            <person name="Ohme-Takagi M."/>
            <person name="Luo Y.B."/>
            <person name="Van de Peer Y."/>
            <person name="Liu Z.J."/>
        </authorList>
    </citation>
    <scope>NUCLEOTIDE SEQUENCE [LARGE SCALE GENOMIC DNA]</scope>
    <source>
        <tissue evidence="1">The whole plant</tissue>
    </source>
</reference>
<dbReference type="EMBL" id="KZ504042">
    <property type="protein sequence ID" value="PKU59899.1"/>
    <property type="molecule type" value="Genomic_DNA"/>
</dbReference>
<protein>
    <submittedName>
        <fullName evidence="1">Uncharacterized protein</fullName>
    </submittedName>
</protein>
<sequence>MELMRIGKGKRWREYQKAERKAGRPRKKRKEFWSPVRKWEVGAVWMGRKGVDQLFKGWEGLMATWEGMQCSVECLEGLECSMGYL</sequence>
<dbReference type="AlphaFoldDB" id="A0A2I0V919"/>
<accession>A0A2I0V919</accession>
<gene>
    <name evidence="1" type="ORF">MA16_Dca027252</name>
</gene>
<proteinExistence type="predicted"/>
<keyword evidence="2" id="KW-1185">Reference proteome</keyword>
<name>A0A2I0V919_9ASPA</name>
<evidence type="ECO:0000313" key="2">
    <source>
        <dbReference type="Proteomes" id="UP000233837"/>
    </source>
</evidence>
<reference evidence="1 2" key="2">
    <citation type="journal article" date="2017" name="Nature">
        <title>The Apostasia genome and the evolution of orchids.</title>
        <authorList>
            <person name="Zhang G.Q."/>
            <person name="Liu K.W."/>
            <person name="Li Z."/>
            <person name="Lohaus R."/>
            <person name="Hsiao Y.Y."/>
            <person name="Niu S.C."/>
            <person name="Wang J.Y."/>
            <person name="Lin Y.C."/>
            <person name="Xu Q."/>
            <person name="Chen L.J."/>
            <person name="Yoshida K."/>
            <person name="Fujiwara S."/>
            <person name="Wang Z.W."/>
            <person name="Zhang Y.Q."/>
            <person name="Mitsuda N."/>
            <person name="Wang M."/>
            <person name="Liu G.H."/>
            <person name="Pecoraro L."/>
            <person name="Huang H.X."/>
            <person name="Xiao X.J."/>
            <person name="Lin M."/>
            <person name="Wu X.Y."/>
            <person name="Wu W.L."/>
            <person name="Chen Y.Y."/>
            <person name="Chang S.B."/>
            <person name="Sakamoto S."/>
            <person name="Ohme-Takagi M."/>
            <person name="Yagi M."/>
            <person name="Zeng S.J."/>
            <person name="Shen C.Y."/>
            <person name="Yeh C.M."/>
            <person name="Luo Y.B."/>
            <person name="Tsai W.C."/>
            <person name="Van de Peer Y."/>
            <person name="Liu Z.J."/>
        </authorList>
    </citation>
    <scope>NUCLEOTIDE SEQUENCE [LARGE SCALE GENOMIC DNA]</scope>
    <source>
        <tissue evidence="1">The whole plant</tissue>
    </source>
</reference>